<dbReference type="SUPFAM" id="SSF81383">
    <property type="entry name" value="F-box domain"/>
    <property type="match status" value="1"/>
</dbReference>
<dbReference type="InterPro" id="IPR032675">
    <property type="entry name" value="LRR_dom_sf"/>
</dbReference>
<dbReference type="SUPFAM" id="SSF52047">
    <property type="entry name" value="RNI-like"/>
    <property type="match status" value="1"/>
</dbReference>
<keyword evidence="2" id="KW-1185">Reference proteome</keyword>
<dbReference type="Proteomes" id="UP000605846">
    <property type="component" value="Unassembled WGS sequence"/>
</dbReference>
<organism evidence="1 2">
    <name type="scientific">Apophysomyces ossiformis</name>
    <dbReference type="NCBI Taxonomy" id="679940"/>
    <lineage>
        <taxon>Eukaryota</taxon>
        <taxon>Fungi</taxon>
        <taxon>Fungi incertae sedis</taxon>
        <taxon>Mucoromycota</taxon>
        <taxon>Mucoromycotina</taxon>
        <taxon>Mucoromycetes</taxon>
        <taxon>Mucorales</taxon>
        <taxon>Mucorineae</taxon>
        <taxon>Mucoraceae</taxon>
        <taxon>Apophysomyces</taxon>
    </lineage>
</organism>
<dbReference type="PANTHER" id="PTHR13318:SF95">
    <property type="entry name" value="F-BOX PROTEIN YLR352W"/>
    <property type="match status" value="1"/>
</dbReference>
<gene>
    <name evidence="1" type="ORF">EC973_007225</name>
</gene>
<evidence type="ECO:0000313" key="2">
    <source>
        <dbReference type="Proteomes" id="UP000605846"/>
    </source>
</evidence>
<dbReference type="GO" id="GO:0031146">
    <property type="term" value="P:SCF-dependent proteasomal ubiquitin-dependent protein catabolic process"/>
    <property type="evidence" value="ECO:0007669"/>
    <property type="project" value="TreeGrafter"/>
</dbReference>
<dbReference type="PANTHER" id="PTHR13318">
    <property type="entry name" value="PARTNER OF PAIRED, ISOFORM B-RELATED"/>
    <property type="match status" value="1"/>
</dbReference>
<dbReference type="AlphaFoldDB" id="A0A8H7BVG3"/>
<evidence type="ECO:0008006" key="3">
    <source>
        <dbReference type="Google" id="ProtNLM"/>
    </source>
</evidence>
<protein>
    <recommendedName>
        <fullName evidence="3">F-box domain-containing protein</fullName>
    </recommendedName>
</protein>
<accession>A0A8H7BVG3</accession>
<sequence>MSTCASRLPYEVWKLIAPLLQREDVYNCALACKEWYACFITFLLDEVGISGRRELDRLCGMLQKSGLGHHIRTLKLDRFNALEDKVQELQRMCPRVRSLCLGRTLSEVWERASFPGYAATTVRLFHAFAPQVTGLTLNACAFRPKWHSCDDLSFLRSCPHLKYLCVLSIDELRIASLELIHAFCPQLEDLELEGAYLRDATYEDAEAVAQVRPMRKIRLSFSTGWCRYQTWLRAFAFKYPNLEFLELDNRHGIISLRREDEELRLQEQRSFQLLAHYCHKLRHIRTNHVSLDPRLFESLNSYQTQLDTLYLHNLWRHGRKTTLAALDCGRDTLHTFSLTIPGSVEKEELLPLLGACNQLTHLKLADVDGFGPKEYQISEILYYCRALKTLKVRHLTIVSFDEEDVAKSHHPLESLIMKQVMFDQETLDSIRNCCPNLQELSLIGCSRLECTDNRQLHIQLPEHRLRSVILQDIHCCCCVDRIKYFLLIRSNEESWFHVRHVKSGPKFLPVTKMFTGNELDLLKQAVIDPSAEYTYTKKLRSSDGKAFSWSFEDLVRGYLSIYCLSLDRLVVDDARLV</sequence>
<proteinExistence type="predicted"/>
<reference evidence="1" key="1">
    <citation type="submission" date="2020-01" db="EMBL/GenBank/DDBJ databases">
        <title>Genome Sequencing of Three Apophysomyces-Like Fungal Strains Confirms a Novel Fungal Genus in the Mucoromycota with divergent Burkholderia-like Endosymbiotic Bacteria.</title>
        <authorList>
            <person name="Stajich J.E."/>
            <person name="Macias A.M."/>
            <person name="Carter-House D."/>
            <person name="Lovett B."/>
            <person name="Kasson L.R."/>
            <person name="Berry K."/>
            <person name="Grigoriev I."/>
            <person name="Chang Y."/>
            <person name="Spatafora J."/>
            <person name="Kasson M.T."/>
        </authorList>
    </citation>
    <scope>NUCLEOTIDE SEQUENCE</scope>
    <source>
        <strain evidence="1">NRRL A-21654</strain>
    </source>
</reference>
<evidence type="ECO:0000313" key="1">
    <source>
        <dbReference type="EMBL" id="KAF7727766.1"/>
    </source>
</evidence>
<name>A0A8H7BVG3_9FUNG</name>
<dbReference type="Gene3D" id="3.80.10.10">
    <property type="entry name" value="Ribonuclease Inhibitor"/>
    <property type="match status" value="2"/>
</dbReference>
<dbReference type="EMBL" id="JABAYA010000050">
    <property type="protein sequence ID" value="KAF7727766.1"/>
    <property type="molecule type" value="Genomic_DNA"/>
</dbReference>
<dbReference type="OrthoDB" id="2230015at2759"/>
<comment type="caution">
    <text evidence="1">The sequence shown here is derived from an EMBL/GenBank/DDBJ whole genome shotgun (WGS) entry which is preliminary data.</text>
</comment>
<dbReference type="GO" id="GO:0019005">
    <property type="term" value="C:SCF ubiquitin ligase complex"/>
    <property type="evidence" value="ECO:0007669"/>
    <property type="project" value="TreeGrafter"/>
</dbReference>
<dbReference type="InterPro" id="IPR036047">
    <property type="entry name" value="F-box-like_dom_sf"/>
</dbReference>